<organism evidence="2 3">
    <name type="scientific">Brunnivagina elsteri CCALA 953</name>
    <dbReference type="NCBI Taxonomy" id="987040"/>
    <lineage>
        <taxon>Bacteria</taxon>
        <taxon>Bacillati</taxon>
        <taxon>Cyanobacteriota</taxon>
        <taxon>Cyanophyceae</taxon>
        <taxon>Nostocales</taxon>
        <taxon>Calotrichaceae</taxon>
        <taxon>Brunnivagina</taxon>
    </lineage>
</organism>
<comment type="caution">
    <text evidence="2">The sequence shown here is derived from an EMBL/GenBank/DDBJ whole genome shotgun (WGS) entry which is preliminary data.</text>
</comment>
<evidence type="ECO:0000256" key="1">
    <source>
        <dbReference type="SAM" id="Phobius"/>
    </source>
</evidence>
<protein>
    <submittedName>
        <fullName evidence="2">Uncharacterized protein</fullName>
    </submittedName>
</protein>
<dbReference type="OrthoDB" id="473580at2"/>
<proteinExistence type="predicted"/>
<evidence type="ECO:0000313" key="3">
    <source>
        <dbReference type="Proteomes" id="UP000218238"/>
    </source>
</evidence>
<keyword evidence="3" id="KW-1185">Reference proteome</keyword>
<feature type="transmembrane region" description="Helical" evidence="1">
    <location>
        <begin position="34"/>
        <end position="62"/>
    </location>
</feature>
<keyword evidence="1" id="KW-1133">Transmembrane helix</keyword>
<gene>
    <name evidence="2" type="ORF">CK510_10265</name>
</gene>
<evidence type="ECO:0000313" key="2">
    <source>
        <dbReference type="EMBL" id="PAX56519.1"/>
    </source>
</evidence>
<sequence>MARRKNNRKPSQNQNARIVKRGVKNTGKKKGNKLISLLALAFLLGIGGLVTAFAWISFLFIFNPQQVTWVNKLLPGWAQVNGNKSDRPLTLRQIKSVITKQGNIAGEQIALDSDIKKSFLLPIYKQRQNCQSDCQEIVELRVYQHANDAEFQSDSQIYYQIATQIAIAGPEESFVVAPIVNATDANPGSSISLPVTEVKRFEGASPSSGIWYYLRGERQESSYNIAYGHILYYNPQRSHLQQMQSWTSSQGQIPQWQQVTGNETKELVVNQTVGLEPQLRVYQVQSVKTFLNPVELEEIDLKPKSFSNSNYEKALKVARNGLWTPAFESLKSLRKEKKNIPAMVQAQIDLIRLHSELTKTQANTTWASPGQQVMVNLIDGRWEKALEVFRASPPQNSQEISALLKADSGKLWSRVDAALELNPNRSEIQVWGALIVAAQQGEVGAYSWLKEEFKGKEVNRSEISTLLKQLKGEVTVKPEFLGNHSSRIIGSAAKITKIDTSEWLMKEPLPDNPLGNWYLVNVSAFHNGKNWLFSPFTSVNLPKTAPEKFLRSLLGLDTDSAMQIAVWSPNGEQQTTSATVKATKLKNGKLQVLALASEPINNSTHSQALAVTTSALEWVQPSPITLTQLQEQNPQRGNQILPAIWRSLQATKQVSKGKTPSIQQIQQKIGYYPIQEIDLTGNGKPEIVLTVSAEAILSLQSKSSSPRKDKTRPRTMILSDSNAIIYTDFGKASKQTLTAIANLWQTNSPSLLIENTNNYSLKRWSQKNQRFE</sequence>
<dbReference type="Proteomes" id="UP000218238">
    <property type="component" value="Unassembled WGS sequence"/>
</dbReference>
<dbReference type="EMBL" id="NTFS01000087">
    <property type="protein sequence ID" value="PAX56519.1"/>
    <property type="molecule type" value="Genomic_DNA"/>
</dbReference>
<keyword evidence="1" id="KW-0812">Transmembrane</keyword>
<accession>A0A2A2TKB6</accession>
<reference evidence="2 3" key="1">
    <citation type="submission" date="2017-08" db="EMBL/GenBank/DDBJ databases">
        <title>Draft genome sequence of filamentous cyanobacterium Calothrix elsteri CCALA 953.</title>
        <authorList>
            <person name="Gagunashvili A.N."/>
            <person name="Elster J."/>
            <person name="Andresson O.S."/>
        </authorList>
    </citation>
    <scope>NUCLEOTIDE SEQUENCE [LARGE SCALE GENOMIC DNA]</scope>
    <source>
        <strain evidence="2 3">CCALA 953</strain>
    </source>
</reference>
<dbReference type="RefSeq" id="WP_095721606.1">
    <property type="nucleotide sequence ID" value="NZ_NTFS01000087.1"/>
</dbReference>
<keyword evidence="1" id="KW-0472">Membrane</keyword>
<name>A0A2A2TKB6_9CYAN</name>
<dbReference type="AlphaFoldDB" id="A0A2A2TKB6"/>